<gene>
    <name evidence="1" type="ORF">RRF57_002839</name>
</gene>
<accession>A0AAN7UTG0</accession>
<organism evidence="1 2">
    <name type="scientific">Xylaria bambusicola</name>
    <dbReference type="NCBI Taxonomy" id="326684"/>
    <lineage>
        <taxon>Eukaryota</taxon>
        <taxon>Fungi</taxon>
        <taxon>Dikarya</taxon>
        <taxon>Ascomycota</taxon>
        <taxon>Pezizomycotina</taxon>
        <taxon>Sordariomycetes</taxon>
        <taxon>Xylariomycetidae</taxon>
        <taxon>Xylariales</taxon>
        <taxon>Xylariaceae</taxon>
        <taxon>Xylaria</taxon>
    </lineage>
</organism>
<sequence>MAMICEKRQARRTECLVVDNRLTYIMKELTATVTLKGMPSPLRFDIRSRHFDVRPPEYNTGSLMLP</sequence>
<comment type="caution">
    <text evidence="1">The sequence shown here is derived from an EMBL/GenBank/DDBJ whole genome shotgun (WGS) entry which is preliminary data.</text>
</comment>
<evidence type="ECO:0000313" key="2">
    <source>
        <dbReference type="Proteomes" id="UP001305414"/>
    </source>
</evidence>
<dbReference type="Proteomes" id="UP001305414">
    <property type="component" value="Unassembled WGS sequence"/>
</dbReference>
<evidence type="ECO:0000313" key="1">
    <source>
        <dbReference type="EMBL" id="KAK5627124.1"/>
    </source>
</evidence>
<reference evidence="1 2" key="1">
    <citation type="submission" date="2023-10" db="EMBL/GenBank/DDBJ databases">
        <title>Draft genome sequence of Xylaria bambusicola isolate GMP-LS, the root and basal stem rot pathogen of sugarcane in Indonesia.</title>
        <authorList>
            <person name="Selvaraj P."/>
            <person name="Muralishankar V."/>
            <person name="Muruganantham S."/>
            <person name="Sp S."/>
            <person name="Haryani S."/>
            <person name="Lau K.J.X."/>
            <person name="Naqvi N.I."/>
        </authorList>
    </citation>
    <scope>NUCLEOTIDE SEQUENCE [LARGE SCALE GENOMIC DNA]</scope>
    <source>
        <strain evidence="1">GMP-LS</strain>
    </source>
</reference>
<dbReference type="EMBL" id="JAWHQM010000005">
    <property type="protein sequence ID" value="KAK5627124.1"/>
    <property type="molecule type" value="Genomic_DNA"/>
</dbReference>
<dbReference type="AlphaFoldDB" id="A0AAN7UTG0"/>
<keyword evidence="2" id="KW-1185">Reference proteome</keyword>
<name>A0AAN7UTG0_9PEZI</name>
<proteinExistence type="predicted"/>
<protein>
    <submittedName>
        <fullName evidence="1">Uncharacterized protein</fullName>
    </submittedName>
</protein>